<evidence type="ECO:0000313" key="3">
    <source>
        <dbReference type="Proteomes" id="UP001347796"/>
    </source>
</evidence>
<sequence>MDPPETDLDFILRPENYVGTNLTTIRFIATTDKKEKPQKSNKSKRSKFEQELYRRYRHILPIDEQDHADELENEDDEEQAEEEADDTIKEEDEQNEQAQTKDESTVSKPEEIPEVRAVSPDLKPDPSTSLEPTTDSPSSMALRPRDSLPGHTISSLSTTQLTSSPKRGNAQPFSRGNKIKANKELRAKIVSMANLC</sequence>
<dbReference type="EMBL" id="JAZGQO010000011">
    <property type="protein sequence ID" value="KAK6172235.1"/>
    <property type="molecule type" value="Genomic_DNA"/>
</dbReference>
<name>A0AAN8JBZ1_PATCE</name>
<proteinExistence type="predicted"/>
<comment type="caution">
    <text evidence="2">The sequence shown here is derived from an EMBL/GenBank/DDBJ whole genome shotgun (WGS) entry which is preliminary data.</text>
</comment>
<feature type="compositionally biased region" description="Polar residues" evidence="1">
    <location>
        <begin position="126"/>
        <end position="139"/>
    </location>
</feature>
<gene>
    <name evidence="2" type="ORF">SNE40_015941</name>
</gene>
<feature type="compositionally biased region" description="Acidic residues" evidence="1">
    <location>
        <begin position="71"/>
        <end position="95"/>
    </location>
</feature>
<protein>
    <submittedName>
        <fullName evidence="2">Uncharacterized protein</fullName>
    </submittedName>
</protein>
<feature type="compositionally biased region" description="Low complexity" evidence="1">
    <location>
        <begin position="152"/>
        <end position="164"/>
    </location>
</feature>
<accession>A0AAN8JBZ1</accession>
<evidence type="ECO:0000313" key="2">
    <source>
        <dbReference type="EMBL" id="KAK6172235.1"/>
    </source>
</evidence>
<feature type="compositionally biased region" description="Basic and acidic residues" evidence="1">
    <location>
        <begin position="46"/>
        <end position="70"/>
    </location>
</feature>
<dbReference type="AlphaFoldDB" id="A0AAN8JBZ1"/>
<organism evidence="2 3">
    <name type="scientific">Patella caerulea</name>
    <name type="common">Rayed Mediterranean limpet</name>
    <dbReference type="NCBI Taxonomy" id="87958"/>
    <lineage>
        <taxon>Eukaryota</taxon>
        <taxon>Metazoa</taxon>
        <taxon>Spiralia</taxon>
        <taxon>Lophotrochozoa</taxon>
        <taxon>Mollusca</taxon>
        <taxon>Gastropoda</taxon>
        <taxon>Patellogastropoda</taxon>
        <taxon>Patelloidea</taxon>
        <taxon>Patellidae</taxon>
        <taxon>Patella</taxon>
    </lineage>
</organism>
<evidence type="ECO:0000256" key="1">
    <source>
        <dbReference type="SAM" id="MobiDB-lite"/>
    </source>
</evidence>
<feature type="region of interest" description="Disordered" evidence="1">
    <location>
        <begin position="29"/>
        <end position="183"/>
    </location>
</feature>
<feature type="compositionally biased region" description="Basic and acidic residues" evidence="1">
    <location>
        <begin position="99"/>
        <end position="114"/>
    </location>
</feature>
<dbReference type="Proteomes" id="UP001347796">
    <property type="component" value="Unassembled WGS sequence"/>
</dbReference>
<keyword evidence="3" id="KW-1185">Reference proteome</keyword>
<reference evidence="2 3" key="1">
    <citation type="submission" date="2024-01" db="EMBL/GenBank/DDBJ databases">
        <title>The genome of the rayed Mediterranean limpet Patella caerulea (Linnaeus, 1758).</title>
        <authorList>
            <person name="Anh-Thu Weber A."/>
            <person name="Halstead-Nussloch G."/>
        </authorList>
    </citation>
    <scope>NUCLEOTIDE SEQUENCE [LARGE SCALE GENOMIC DNA]</scope>
    <source>
        <strain evidence="2">AATW-2023a</strain>
        <tissue evidence="2">Whole specimen</tissue>
    </source>
</reference>